<accession>A0ABQ2SLA6</accession>
<evidence type="ECO:0000313" key="2">
    <source>
        <dbReference type="Proteomes" id="UP000620633"/>
    </source>
</evidence>
<sequence length="60" mass="6307">MRAVAVWSGGHVAAALKRFRFGGWSTGTARIKGCGLRAQAAGVCPRDLKPTTHNRTAGEV</sequence>
<comment type="caution">
    <text evidence="1">The sequence shown here is derived from an EMBL/GenBank/DDBJ whole genome shotgun (WGS) entry which is preliminary data.</text>
</comment>
<gene>
    <name evidence="1" type="ORF">GCM10008961_25860</name>
</gene>
<evidence type="ECO:0000313" key="1">
    <source>
        <dbReference type="EMBL" id="GGS32944.1"/>
    </source>
</evidence>
<organism evidence="1 2">
    <name type="scientific">Deinococcus knuensis</name>
    <dbReference type="NCBI Taxonomy" id="1837380"/>
    <lineage>
        <taxon>Bacteria</taxon>
        <taxon>Thermotogati</taxon>
        <taxon>Deinococcota</taxon>
        <taxon>Deinococci</taxon>
        <taxon>Deinococcales</taxon>
        <taxon>Deinococcaceae</taxon>
        <taxon>Deinococcus</taxon>
    </lineage>
</organism>
<protein>
    <submittedName>
        <fullName evidence="1">Uncharacterized protein</fullName>
    </submittedName>
</protein>
<proteinExistence type="predicted"/>
<keyword evidence="2" id="KW-1185">Reference proteome</keyword>
<reference evidence="2" key="1">
    <citation type="journal article" date="2019" name="Int. J. Syst. Evol. Microbiol.">
        <title>The Global Catalogue of Microorganisms (GCM) 10K type strain sequencing project: providing services to taxonomists for standard genome sequencing and annotation.</title>
        <authorList>
            <consortium name="The Broad Institute Genomics Platform"/>
            <consortium name="The Broad Institute Genome Sequencing Center for Infectious Disease"/>
            <person name="Wu L."/>
            <person name="Ma J."/>
        </authorList>
    </citation>
    <scope>NUCLEOTIDE SEQUENCE [LARGE SCALE GENOMIC DNA]</scope>
    <source>
        <strain evidence="2">JCM 31406</strain>
    </source>
</reference>
<dbReference type="EMBL" id="BMQO01000013">
    <property type="protein sequence ID" value="GGS32944.1"/>
    <property type="molecule type" value="Genomic_DNA"/>
</dbReference>
<dbReference type="Proteomes" id="UP000620633">
    <property type="component" value="Unassembled WGS sequence"/>
</dbReference>
<name>A0ABQ2SLA6_9DEIO</name>